<evidence type="ECO:0000256" key="3">
    <source>
        <dbReference type="ARBA" id="ARBA00010136"/>
    </source>
</evidence>
<evidence type="ECO:0000256" key="6">
    <source>
        <dbReference type="ARBA" id="ARBA00022670"/>
    </source>
</evidence>
<dbReference type="Proteomes" id="UP000807371">
    <property type="component" value="Unassembled WGS sequence"/>
</dbReference>
<feature type="region of interest" description="Disordered" evidence="13">
    <location>
        <begin position="1"/>
        <end position="88"/>
    </location>
</feature>
<dbReference type="InterPro" id="IPR001930">
    <property type="entry name" value="Peptidase_M1"/>
</dbReference>
<evidence type="ECO:0000256" key="8">
    <source>
        <dbReference type="ARBA" id="ARBA00022801"/>
    </source>
</evidence>
<comment type="similarity">
    <text evidence="3">Belongs to the peptidase M1 family.</text>
</comment>
<sequence length="557" mass="60273">MSVNRSSHPGGPPRPPTAPALPGRTTVPAHRAVPATARPQASTPPVHRPSAIRAVHRPAPHHDRGLRHRTAPRAASVTADPSRGARTVSRRPSLRALCGAALLIACTACSGGGDAPRAGSGRAGASGAGDPLFPGLGNGGYDVTHYNLTLDLASGARRLKATADITARATTTLRSFSLDLDGLHVRQATVDGLAATFTRRGTELVVTPRSPLAKGRIFKTRIRYDGAPKTVTDPDGSIEGWVPTADGAVGLGEPAGSMAWFPGNHHPSDKAAYDISVTLPDDGSTAVSNGVLESRQVDGDRRTFRWHVREPMASYLATVAVGDFEVTDTTTADGVPQYDAVDREEREGSQDVTAQVGEILAWQSELFGPYPFAATGVVIDDNPDLGYALETQTRPYFNSAPDELLLVHEFAHQWFGNSVTPRSWRDIWLNEGFATYAEWLWQEQRQGRDADTIFRGYWDGTDRASDGIWAFPPAEPPTAARLLDPPVYKRGAMVLHKVRRAVGDDTFFDILRTWARTHRHRNADTTQFIALCERKAGKDLGPLFDTWLYGNGKPARP</sequence>
<evidence type="ECO:0000256" key="9">
    <source>
        <dbReference type="ARBA" id="ARBA00022833"/>
    </source>
</evidence>
<dbReference type="Gene3D" id="2.60.40.1730">
    <property type="entry name" value="tricorn interacting facor f3 domain"/>
    <property type="match status" value="1"/>
</dbReference>
<comment type="catalytic activity">
    <reaction evidence="1">
        <text>Release of an N-terminal amino acid, Xaa-|-Yaa- from a peptide, amide or arylamide. Xaa is preferably Ala, but may be most amino acids including Pro (slow action). When a terminal hydrophobic residue is followed by a prolyl residue, the two may be released as an intact Xaa-Pro dipeptide.</text>
        <dbReference type="EC" id="3.4.11.2"/>
    </reaction>
</comment>
<evidence type="ECO:0000256" key="5">
    <source>
        <dbReference type="ARBA" id="ARBA00015611"/>
    </source>
</evidence>
<dbReference type="InterPro" id="IPR027268">
    <property type="entry name" value="Peptidase_M4/M1_CTD_sf"/>
</dbReference>
<keyword evidence="7" id="KW-0479">Metal-binding</keyword>
<dbReference type="EC" id="3.4.11.2" evidence="4"/>
<evidence type="ECO:0000256" key="7">
    <source>
        <dbReference type="ARBA" id="ARBA00022723"/>
    </source>
</evidence>
<name>A0ABS0NNL1_9ACTN</name>
<evidence type="ECO:0000256" key="4">
    <source>
        <dbReference type="ARBA" id="ARBA00012564"/>
    </source>
</evidence>
<evidence type="ECO:0000313" key="17">
    <source>
        <dbReference type="Proteomes" id="UP000807371"/>
    </source>
</evidence>
<feature type="domain" description="Peptidase M1 membrane alanine aminopeptidase" evidence="14">
    <location>
        <begin position="405"/>
        <end position="547"/>
    </location>
</feature>
<keyword evidence="8" id="KW-0378">Hydrolase</keyword>
<dbReference type="PANTHER" id="PTHR11533:SF297">
    <property type="entry name" value="AMINOPEPTIDASE N"/>
    <property type="match status" value="1"/>
</dbReference>
<dbReference type="EMBL" id="JACYXC010000001">
    <property type="protein sequence ID" value="MBH5336789.1"/>
    <property type="molecule type" value="Genomic_DNA"/>
</dbReference>
<feature type="compositionally biased region" description="Basic residues" evidence="13">
    <location>
        <begin position="54"/>
        <end position="71"/>
    </location>
</feature>
<keyword evidence="10" id="KW-0482">Metalloprotease</keyword>
<feature type="domain" description="Aminopeptidase N-like N-terminal" evidence="15">
    <location>
        <begin position="144"/>
        <end position="316"/>
    </location>
</feature>
<dbReference type="Pfam" id="PF17900">
    <property type="entry name" value="Peptidase_M1_N"/>
    <property type="match status" value="1"/>
</dbReference>
<comment type="caution">
    <text evidence="16">The sequence shown here is derived from an EMBL/GenBank/DDBJ whole genome shotgun (WGS) entry which is preliminary data.</text>
</comment>
<dbReference type="Pfam" id="PF01433">
    <property type="entry name" value="Peptidase_M1"/>
    <property type="match status" value="1"/>
</dbReference>
<feature type="compositionally biased region" description="Pro residues" evidence="13">
    <location>
        <begin position="10"/>
        <end position="19"/>
    </location>
</feature>
<dbReference type="CDD" id="cd09603">
    <property type="entry name" value="M1_APN_like"/>
    <property type="match status" value="1"/>
</dbReference>
<dbReference type="SUPFAM" id="SSF55486">
    <property type="entry name" value="Metalloproteases ('zincins'), catalytic domain"/>
    <property type="match status" value="1"/>
</dbReference>
<dbReference type="Gene3D" id="1.10.390.10">
    <property type="entry name" value="Neutral Protease Domain 2"/>
    <property type="match status" value="1"/>
</dbReference>
<evidence type="ECO:0000256" key="1">
    <source>
        <dbReference type="ARBA" id="ARBA00000098"/>
    </source>
</evidence>
<evidence type="ECO:0000259" key="14">
    <source>
        <dbReference type="Pfam" id="PF01433"/>
    </source>
</evidence>
<reference evidence="16 17" key="1">
    <citation type="submission" date="2020-09" db="EMBL/GenBank/DDBJ databases">
        <title>Biosynthesis of the nuclear factor of activated T cells inhibitor NFAT-133 and its congeners in Streptomyces pactum.</title>
        <authorList>
            <person name="Zhou W."/>
            <person name="Posri P."/>
            <person name="Abugrain M.E."/>
            <person name="Weisberg A.J."/>
            <person name="Chang J.H."/>
            <person name="Mahmud T."/>
        </authorList>
    </citation>
    <scope>NUCLEOTIDE SEQUENCE [LARGE SCALE GENOMIC DNA]</scope>
    <source>
        <strain evidence="16 17">ATCC 27456</strain>
    </source>
</reference>
<dbReference type="InterPro" id="IPR042097">
    <property type="entry name" value="Aminopeptidase_N-like_N_sf"/>
</dbReference>
<keyword evidence="9" id="KW-0862">Zinc</keyword>
<evidence type="ECO:0000313" key="16">
    <source>
        <dbReference type="EMBL" id="MBH5336789.1"/>
    </source>
</evidence>
<evidence type="ECO:0000256" key="12">
    <source>
        <dbReference type="ARBA" id="ARBA00031533"/>
    </source>
</evidence>
<evidence type="ECO:0000256" key="13">
    <source>
        <dbReference type="SAM" id="MobiDB-lite"/>
    </source>
</evidence>
<dbReference type="PRINTS" id="PR00756">
    <property type="entry name" value="ALADIPTASE"/>
</dbReference>
<proteinExistence type="inferred from homology"/>
<dbReference type="PANTHER" id="PTHR11533">
    <property type="entry name" value="PROTEASE M1 ZINC METALLOPROTEASE"/>
    <property type="match status" value="1"/>
</dbReference>
<dbReference type="InterPro" id="IPR050344">
    <property type="entry name" value="Peptidase_M1_aminopeptidases"/>
</dbReference>
<organism evidence="16 17">
    <name type="scientific">Streptomyces pactum</name>
    <dbReference type="NCBI Taxonomy" id="68249"/>
    <lineage>
        <taxon>Bacteria</taxon>
        <taxon>Bacillati</taxon>
        <taxon>Actinomycetota</taxon>
        <taxon>Actinomycetes</taxon>
        <taxon>Kitasatosporales</taxon>
        <taxon>Streptomycetaceae</taxon>
        <taxon>Streptomyces</taxon>
    </lineage>
</organism>
<evidence type="ECO:0000256" key="11">
    <source>
        <dbReference type="ARBA" id="ARBA00029811"/>
    </source>
</evidence>
<protein>
    <recommendedName>
        <fullName evidence="5">Aminopeptidase N</fullName>
        <ecNumber evidence="4">3.4.11.2</ecNumber>
    </recommendedName>
    <alternativeName>
        <fullName evidence="11">Alanine aminopeptidase</fullName>
    </alternativeName>
    <alternativeName>
        <fullName evidence="12">Lysyl aminopeptidase</fullName>
    </alternativeName>
</protein>
<comment type="cofactor">
    <cofactor evidence="2">
        <name>Zn(2+)</name>
        <dbReference type="ChEBI" id="CHEBI:29105"/>
    </cofactor>
</comment>
<gene>
    <name evidence="16" type="ORF">IHE55_19250</name>
</gene>
<dbReference type="SUPFAM" id="SSF63737">
    <property type="entry name" value="Leukotriene A4 hydrolase N-terminal domain"/>
    <property type="match status" value="1"/>
</dbReference>
<keyword evidence="6" id="KW-0645">Protease</keyword>
<evidence type="ECO:0000259" key="15">
    <source>
        <dbReference type="Pfam" id="PF17900"/>
    </source>
</evidence>
<evidence type="ECO:0000256" key="2">
    <source>
        <dbReference type="ARBA" id="ARBA00001947"/>
    </source>
</evidence>
<dbReference type="InterPro" id="IPR045357">
    <property type="entry name" value="Aminopeptidase_N-like_N"/>
</dbReference>
<evidence type="ECO:0000256" key="10">
    <source>
        <dbReference type="ARBA" id="ARBA00023049"/>
    </source>
</evidence>
<keyword evidence="17" id="KW-1185">Reference proteome</keyword>
<dbReference type="InterPro" id="IPR014782">
    <property type="entry name" value="Peptidase_M1_dom"/>
</dbReference>
<accession>A0ABS0NNL1</accession>